<evidence type="ECO:0000256" key="1">
    <source>
        <dbReference type="ARBA" id="ARBA00023235"/>
    </source>
</evidence>
<keyword evidence="1" id="KW-0413">Isomerase</keyword>
<comment type="similarity">
    <text evidence="16">In the C-terminal section; belongs to the 3-hydroxyacyl-CoA dehydrogenase family.</text>
</comment>
<protein>
    <recommendedName>
        <fullName evidence="17">Peroxisomal bifunctional enzyme</fullName>
    </recommendedName>
    <alternativeName>
        <fullName evidence="18">Multifunctional enzyme 1</fullName>
    </alternativeName>
</protein>
<evidence type="ECO:0000256" key="7">
    <source>
        <dbReference type="ARBA" id="ARBA00035949"/>
    </source>
</evidence>
<evidence type="ECO:0000256" key="17">
    <source>
        <dbReference type="ARBA" id="ARBA00039632"/>
    </source>
</evidence>
<sequence>MAATRRLSHSVAVITINHPPVNALSHSLRRSIAKEFGDASKDSSIEAIVLCGANGNFCAGADIKEFGSSTLDSVSLNNINDAVERCQKPVVAAIEGVALGGGLELALSCHYRVANVQARVGLPEVLIGILPAAGGTQRLPRLIGIPAALDMIVRGRHVPATEALQLGVVDEVVKANTIDAAIQLARKVLGEKYNHH</sequence>
<evidence type="ECO:0000256" key="20">
    <source>
        <dbReference type="ARBA" id="ARBA00049448"/>
    </source>
</evidence>
<evidence type="ECO:0000256" key="9">
    <source>
        <dbReference type="ARBA" id="ARBA00036336"/>
    </source>
</evidence>
<comment type="catalytic activity">
    <reaction evidence="11">
        <text>(3S)-hydroxyhexanoyl-CoA = (2E)-hexenoyl-CoA + H2O</text>
        <dbReference type="Rhea" id="RHEA:30547"/>
        <dbReference type="ChEBI" id="CHEBI:15377"/>
        <dbReference type="ChEBI" id="CHEBI:62075"/>
        <dbReference type="ChEBI" id="CHEBI:62077"/>
    </reaction>
    <physiologicalReaction direction="right-to-left" evidence="11">
        <dbReference type="Rhea" id="RHEA:30549"/>
    </physiologicalReaction>
</comment>
<organism evidence="22 23">
    <name type="scientific">Pelobates cultripes</name>
    <name type="common">Western spadefoot toad</name>
    <dbReference type="NCBI Taxonomy" id="61616"/>
    <lineage>
        <taxon>Eukaryota</taxon>
        <taxon>Metazoa</taxon>
        <taxon>Chordata</taxon>
        <taxon>Craniata</taxon>
        <taxon>Vertebrata</taxon>
        <taxon>Euteleostomi</taxon>
        <taxon>Amphibia</taxon>
        <taxon>Batrachia</taxon>
        <taxon>Anura</taxon>
        <taxon>Pelobatoidea</taxon>
        <taxon>Pelobatidae</taxon>
        <taxon>Pelobates</taxon>
    </lineage>
</organism>
<evidence type="ECO:0000256" key="4">
    <source>
        <dbReference type="ARBA" id="ARBA00035760"/>
    </source>
</evidence>
<gene>
    <name evidence="22" type="ORF">PECUL_23A015032</name>
</gene>
<comment type="similarity">
    <text evidence="21">Belongs to the enoyl-CoA hydratase/isomerase family.</text>
</comment>
<evidence type="ECO:0000256" key="15">
    <source>
        <dbReference type="ARBA" id="ARBA00036989"/>
    </source>
</evidence>
<dbReference type="AlphaFoldDB" id="A0AAD1SMM0"/>
<comment type="catalytic activity">
    <reaction evidence="14">
        <text>(3E)-decenoyl-CoA = (2E)-decenoyl-CoA</text>
        <dbReference type="Rhea" id="RHEA:45752"/>
        <dbReference type="ChEBI" id="CHEBI:61406"/>
        <dbReference type="ChEBI" id="CHEBI:84793"/>
    </reaction>
    <physiologicalReaction direction="left-to-right" evidence="14">
        <dbReference type="Rhea" id="RHEA:45753"/>
    </physiologicalReaction>
</comment>
<dbReference type="PANTHER" id="PTHR23309">
    <property type="entry name" value="3-HYDROXYACYL-COA DEHYROGENASE"/>
    <property type="match status" value="1"/>
</dbReference>
<dbReference type="SUPFAM" id="SSF52096">
    <property type="entry name" value="ClpP/crotonase"/>
    <property type="match status" value="1"/>
</dbReference>
<dbReference type="InterPro" id="IPR018376">
    <property type="entry name" value="Enoyl-CoA_hyd/isom_CS"/>
</dbReference>
<dbReference type="GO" id="GO:0006635">
    <property type="term" value="P:fatty acid beta-oxidation"/>
    <property type="evidence" value="ECO:0007669"/>
    <property type="project" value="TreeGrafter"/>
</dbReference>
<dbReference type="PROSITE" id="PS00166">
    <property type="entry name" value="ENOYL_COA_HYDRATASE"/>
    <property type="match status" value="1"/>
</dbReference>
<evidence type="ECO:0000256" key="6">
    <source>
        <dbReference type="ARBA" id="ARBA00035909"/>
    </source>
</evidence>
<comment type="catalytic activity">
    <reaction evidence="15">
        <text>(2E)-hexadecenedioyl-CoA + H2O = (3S)-hydroxyhexadecanedioyl-CoA</text>
        <dbReference type="Rhea" id="RHEA:40259"/>
        <dbReference type="ChEBI" id="CHEBI:15377"/>
        <dbReference type="ChEBI" id="CHEBI:77075"/>
        <dbReference type="ChEBI" id="CHEBI:77080"/>
    </reaction>
    <physiologicalReaction direction="left-to-right" evidence="15">
        <dbReference type="Rhea" id="RHEA:40260"/>
    </physiologicalReaction>
</comment>
<dbReference type="PANTHER" id="PTHR23309:SF49">
    <property type="entry name" value="PEROXISOMAL BIFUNCTIONAL ENZYME"/>
    <property type="match status" value="1"/>
</dbReference>
<dbReference type="EMBL" id="OW240918">
    <property type="protein sequence ID" value="CAH2306051.1"/>
    <property type="molecule type" value="Genomic_DNA"/>
</dbReference>
<evidence type="ECO:0000313" key="23">
    <source>
        <dbReference type="Proteomes" id="UP001295444"/>
    </source>
</evidence>
<keyword evidence="23" id="KW-1185">Reference proteome</keyword>
<dbReference type="CDD" id="cd06558">
    <property type="entry name" value="crotonase-like"/>
    <property type="match status" value="1"/>
</dbReference>
<evidence type="ECO:0000256" key="11">
    <source>
        <dbReference type="ARBA" id="ARBA00036370"/>
    </source>
</evidence>
<dbReference type="GO" id="GO:0005777">
    <property type="term" value="C:peroxisome"/>
    <property type="evidence" value="ECO:0007669"/>
    <property type="project" value="TreeGrafter"/>
</dbReference>
<evidence type="ECO:0000256" key="5">
    <source>
        <dbReference type="ARBA" id="ARBA00035863"/>
    </source>
</evidence>
<comment type="catalytic activity">
    <reaction evidence="20">
        <text>(3S)-hydroxyhexadecanedioyl-CoA + NAD(+) = 3-oxohexadecanedioyl-CoA + NADH + H(+)</text>
        <dbReference type="Rhea" id="RHEA:40267"/>
        <dbReference type="ChEBI" id="CHEBI:15378"/>
        <dbReference type="ChEBI" id="CHEBI:57540"/>
        <dbReference type="ChEBI" id="CHEBI:57945"/>
        <dbReference type="ChEBI" id="CHEBI:77080"/>
        <dbReference type="ChEBI" id="CHEBI:77081"/>
    </reaction>
    <physiologicalReaction direction="left-to-right" evidence="20">
        <dbReference type="Rhea" id="RHEA:40268"/>
    </physiologicalReaction>
</comment>
<comment type="catalytic activity">
    <reaction evidence="6">
        <text>a 4-saturated-(3S)-3-hydroxyacyl-CoA = a (3E)-enoyl-CoA + H2O</text>
        <dbReference type="Rhea" id="RHEA:20724"/>
        <dbReference type="ChEBI" id="CHEBI:15377"/>
        <dbReference type="ChEBI" id="CHEBI:58521"/>
        <dbReference type="ChEBI" id="CHEBI:137480"/>
        <dbReference type="EC" id="4.2.1.17"/>
    </reaction>
    <physiologicalReaction direction="left-to-right" evidence="6">
        <dbReference type="Rhea" id="RHEA:20725"/>
    </physiologicalReaction>
</comment>
<proteinExistence type="inferred from homology"/>
<keyword evidence="3" id="KW-0511">Multifunctional enzyme</keyword>
<evidence type="ECO:0000256" key="16">
    <source>
        <dbReference type="ARBA" id="ARBA00038365"/>
    </source>
</evidence>
<dbReference type="GO" id="GO:0004165">
    <property type="term" value="F:delta(3)-delta(2)-enoyl-CoA isomerase activity"/>
    <property type="evidence" value="ECO:0007669"/>
    <property type="project" value="UniProtKB-EC"/>
</dbReference>
<accession>A0AAD1SMM0</accession>
<keyword evidence="2" id="KW-0456">Lyase</keyword>
<comment type="catalytic activity">
    <reaction evidence="19">
        <text>a (3S)-3-hydroxyacyl-CoA + NAD(+) = a 3-oxoacyl-CoA + NADH + H(+)</text>
        <dbReference type="Rhea" id="RHEA:22432"/>
        <dbReference type="ChEBI" id="CHEBI:15378"/>
        <dbReference type="ChEBI" id="CHEBI:57318"/>
        <dbReference type="ChEBI" id="CHEBI:57540"/>
        <dbReference type="ChEBI" id="CHEBI:57945"/>
        <dbReference type="ChEBI" id="CHEBI:90726"/>
        <dbReference type="EC" id="1.1.1.35"/>
    </reaction>
    <physiologicalReaction direction="left-to-right" evidence="19">
        <dbReference type="Rhea" id="RHEA:22433"/>
    </physiologicalReaction>
</comment>
<dbReference type="InterPro" id="IPR001753">
    <property type="entry name" value="Enoyl-CoA_hydra/iso"/>
</dbReference>
<name>A0AAD1SMM0_PELCU</name>
<comment type="catalytic activity">
    <reaction evidence="7">
        <text>a (3E)-enoyl-CoA = a 4-saturated (2E)-enoyl-CoA</text>
        <dbReference type="Rhea" id="RHEA:45228"/>
        <dbReference type="ChEBI" id="CHEBI:58521"/>
        <dbReference type="ChEBI" id="CHEBI:85097"/>
        <dbReference type="EC" id="5.3.3.8"/>
    </reaction>
    <physiologicalReaction direction="left-to-right" evidence="7">
        <dbReference type="Rhea" id="RHEA:45229"/>
    </physiologicalReaction>
</comment>
<evidence type="ECO:0000256" key="2">
    <source>
        <dbReference type="ARBA" id="ARBA00023239"/>
    </source>
</evidence>
<evidence type="ECO:0000256" key="13">
    <source>
        <dbReference type="ARBA" id="ARBA00036570"/>
    </source>
</evidence>
<evidence type="ECO:0000256" key="10">
    <source>
        <dbReference type="ARBA" id="ARBA00036353"/>
    </source>
</evidence>
<evidence type="ECO:0000256" key="21">
    <source>
        <dbReference type="RuleBase" id="RU003707"/>
    </source>
</evidence>
<evidence type="ECO:0000256" key="8">
    <source>
        <dbReference type="ARBA" id="ARBA00035959"/>
    </source>
</evidence>
<comment type="catalytic activity">
    <reaction evidence="4">
        <text>(3S)-hydroxydecanoyl-CoA = (2E)-decenoyl-CoA + H2O</text>
        <dbReference type="Rhea" id="RHEA:31191"/>
        <dbReference type="ChEBI" id="CHEBI:15377"/>
        <dbReference type="ChEBI" id="CHEBI:61406"/>
        <dbReference type="ChEBI" id="CHEBI:62616"/>
    </reaction>
    <physiologicalReaction direction="right-to-left" evidence="4">
        <dbReference type="Rhea" id="RHEA:31193"/>
    </physiologicalReaction>
</comment>
<evidence type="ECO:0000256" key="3">
    <source>
        <dbReference type="ARBA" id="ARBA00023268"/>
    </source>
</evidence>
<dbReference type="Gene3D" id="3.90.226.10">
    <property type="entry name" value="2-enoyl-CoA Hydratase, Chain A, domain 1"/>
    <property type="match status" value="1"/>
</dbReference>
<dbReference type="GO" id="GO:0003857">
    <property type="term" value="F:(3S)-3-hydroxyacyl-CoA dehydrogenase (NAD+) activity"/>
    <property type="evidence" value="ECO:0007669"/>
    <property type="project" value="UniProtKB-EC"/>
</dbReference>
<comment type="catalytic activity">
    <reaction evidence="9">
        <text>(3Z)-hexenoyl-CoA = (2E)-hexenoyl-CoA</text>
        <dbReference type="Rhea" id="RHEA:45748"/>
        <dbReference type="ChEBI" id="CHEBI:62077"/>
        <dbReference type="ChEBI" id="CHEBI:85415"/>
    </reaction>
    <physiologicalReaction direction="left-to-right" evidence="9">
        <dbReference type="Rhea" id="RHEA:45749"/>
    </physiologicalReaction>
</comment>
<comment type="catalytic activity">
    <reaction evidence="8">
        <text>a (3Z)-enoyl-CoA = a 4-saturated (2E)-enoyl-CoA</text>
        <dbReference type="Rhea" id="RHEA:45900"/>
        <dbReference type="ChEBI" id="CHEBI:85097"/>
        <dbReference type="ChEBI" id="CHEBI:85489"/>
        <dbReference type="EC" id="5.3.3.8"/>
    </reaction>
    <physiologicalReaction direction="left-to-right" evidence="8">
        <dbReference type="Rhea" id="RHEA:45901"/>
    </physiologicalReaction>
</comment>
<comment type="catalytic activity">
    <reaction evidence="10">
        <text>(3E)-hexenoyl-CoA = (2E)-hexenoyl-CoA</text>
        <dbReference type="Rhea" id="RHEA:45736"/>
        <dbReference type="ChEBI" id="CHEBI:62077"/>
        <dbReference type="ChEBI" id="CHEBI:84790"/>
    </reaction>
    <physiologicalReaction direction="left-to-right" evidence="10">
        <dbReference type="Rhea" id="RHEA:45737"/>
    </physiologicalReaction>
</comment>
<evidence type="ECO:0000256" key="18">
    <source>
        <dbReference type="ARBA" id="ARBA00042031"/>
    </source>
</evidence>
<dbReference type="Pfam" id="PF00378">
    <property type="entry name" value="ECH_1"/>
    <property type="match status" value="1"/>
</dbReference>
<evidence type="ECO:0000256" key="12">
    <source>
        <dbReference type="ARBA" id="ARBA00036472"/>
    </source>
</evidence>
<evidence type="ECO:0000313" key="22">
    <source>
        <dbReference type="EMBL" id="CAH2306051.1"/>
    </source>
</evidence>
<comment type="catalytic activity">
    <reaction evidence="12">
        <text>(2S,3S)-3-hydroxy-2-methylbutanoyl-CoA = (2E)-2-methylbut-2-enoyl-CoA + H2O</text>
        <dbReference type="Rhea" id="RHEA:31119"/>
        <dbReference type="ChEBI" id="CHEBI:15377"/>
        <dbReference type="ChEBI" id="CHEBI:57312"/>
        <dbReference type="ChEBI" id="CHEBI:57337"/>
    </reaction>
    <physiologicalReaction direction="right-to-left" evidence="12">
        <dbReference type="Rhea" id="RHEA:31121"/>
    </physiologicalReaction>
</comment>
<evidence type="ECO:0000256" key="19">
    <source>
        <dbReference type="ARBA" id="ARBA00048911"/>
    </source>
</evidence>
<comment type="catalytic activity">
    <reaction evidence="13">
        <text>(3E,5Z)-tetradecadienoyl-CoA = (2E,5Z)-tetradecadienoyl-CoA</text>
        <dbReference type="Rhea" id="RHEA:47464"/>
        <dbReference type="ChEBI" id="CHEBI:71586"/>
        <dbReference type="ChEBI" id="CHEBI:87701"/>
    </reaction>
    <physiologicalReaction direction="right-to-left" evidence="13">
        <dbReference type="Rhea" id="RHEA:47466"/>
    </physiologicalReaction>
</comment>
<dbReference type="InterPro" id="IPR029045">
    <property type="entry name" value="ClpP/crotonase-like_dom_sf"/>
</dbReference>
<dbReference type="Proteomes" id="UP001295444">
    <property type="component" value="Chromosome 07"/>
</dbReference>
<reference evidence="22" key="1">
    <citation type="submission" date="2022-03" db="EMBL/GenBank/DDBJ databases">
        <authorList>
            <person name="Alioto T."/>
            <person name="Alioto T."/>
            <person name="Gomez Garrido J."/>
        </authorList>
    </citation>
    <scope>NUCLEOTIDE SEQUENCE</scope>
</reference>
<dbReference type="GO" id="GO:0004300">
    <property type="term" value="F:enoyl-CoA hydratase activity"/>
    <property type="evidence" value="ECO:0007669"/>
    <property type="project" value="UniProtKB-EC"/>
</dbReference>
<comment type="catalytic activity">
    <reaction evidence="5">
        <text>(3E,5Z)-octadienoyl-CoA = (2E,5Z)-octadienoyl-CoA</text>
        <dbReference type="Rhea" id="RHEA:49932"/>
        <dbReference type="ChEBI" id="CHEBI:85108"/>
        <dbReference type="ChEBI" id="CHEBI:131990"/>
    </reaction>
    <physiologicalReaction direction="right-to-left" evidence="5">
        <dbReference type="Rhea" id="RHEA:49934"/>
    </physiologicalReaction>
</comment>
<evidence type="ECO:0000256" key="14">
    <source>
        <dbReference type="ARBA" id="ARBA00036656"/>
    </source>
</evidence>